<dbReference type="InterPro" id="IPR008978">
    <property type="entry name" value="HSP20-like_chaperone"/>
</dbReference>
<gene>
    <name evidence="4" type="ORF">O3P69_009154</name>
</gene>
<dbReference type="EMBL" id="JARAKH010000035">
    <property type="protein sequence ID" value="KAK8384216.1"/>
    <property type="molecule type" value="Genomic_DNA"/>
</dbReference>
<dbReference type="Gene3D" id="2.60.40.790">
    <property type="match status" value="1"/>
</dbReference>
<dbReference type="Proteomes" id="UP001487740">
    <property type="component" value="Unassembled WGS sequence"/>
</dbReference>
<feature type="signal peptide" evidence="2">
    <location>
        <begin position="1"/>
        <end position="17"/>
    </location>
</feature>
<dbReference type="PANTHER" id="PTHR12356:SF19">
    <property type="entry name" value="NUDC DOMAIN-CONTAINING PROTEIN 3"/>
    <property type="match status" value="1"/>
</dbReference>
<feature type="domain" description="CS" evidence="3">
    <location>
        <begin position="223"/>
        <end position="317"/>
    </location>
</feature>
<sequence length="403" mass="43490">MGSGLPNLFFLINGAAGAGLLLPVRGGGATQQTKTKEAAKRRRVSTIPLPAFCAFPTTPRRAGVSTATMGPDTQPQGRHDAALGEIMEQEGNDVRGFLNAVFGFLSRRCPEEVFGSGGGGGGHIAGQHLVSQSFCRWRQQYQEQRAEEELQKVMLSEREGVPEAVVEEVVSTSNHTKGVEEGSTSGSSPLHSTSPNQPSSPHRQEGTGTKAGSCGYLDTTNGAVLDGLAWTQSIDDLEVQVVVPSGVTRGKQVRVAVKQSSLAVSVQDGGGSAWHTLLDGTLAHPVRAEECLWSLVSGEHVAIHLEKSEERWWNRLLTQHDPIDLQKISAEREYGSLPEEDRSKIQELMWSRWQKDQGKPTSDQLRMESVLREAWTAEGSPFQGRPFDPSSVTLVGGQGFSAT</sequence>
<evidence type="ECO:0000256" key="1">
    <source>
        <dbReference type="SAM" id="MobiDB-lite"/>
    </source>
</evidence>
<dbReference type="PROSITE" id="PS51203">
    <property type="entry name" value="CS"/>
    <property type="match status" value="1"/>
</dbReference>
<organism evidence="4 5">
    <name type="scientific">Scylla paramamosain</name>
    <name type="common">Mud crab</name>
    <dbReference type="NCBI Taxonomy" id="85552"/>
    <lineage>
        <taxon>Eukaryota</taxon>
        <taxon>Metazoa</taxon>
        <taxon>Ecdysozoa</taxon>
        <taxon>Arthropoda</taxon>
        <taxon>Crustacea</taxon>
        <taxon>Multicrustacea</taxon>
        <taxon>Malacostraca</taxon>
        <taxon>Eumalacostraca</taxon>
        <taxon>Eucarida</taxon>
        <taxon>Decapoda</taxon>
        <taxon>Pleocyemata</taxon>
        <taxon>Brachyura</taxon>
        <taxon>Eubrachyura</taxon>
        <taxon>Portunoidea</taxon>
        <taxon>Portunidae</taxon>
        <taxon>Portuninae</taxon>
        <taxon>Scylla</taxon>
    </lineage>
</organism>
<keyword evidence="5" id="KW-1185">Reference proteome</keyword>
<dbReference type="AlphaFoldDB" id="A0AAW0TBR2"/>
<dbReference type="GO" id="GO:0005737">
    <property type="term" value="C:cytoplasm"/>
    <property type="evidence" value="ECO:0007669"/>
    <property type="project" value="TreeGrafter"/>
</dbReference>
<keyword evidence="2" id="KW-0732">Signal</keyword>
<dbReference type="PANTHER" id="PTHR12356">
    <property type="entry name" value="NUCLEAR MOVEMENT PROTEIN NUDC"/>
    <property type="match status" value="1"/>
</dbReference>
<accession>A0AAW0TBR2</accession>
<feature type="region of interest" description="Disordered" evidence="1">
    <location>
        <begin position="169"/>
        <end position="214"/>
    </location>
</feature>
<feature type="region of interest" description="Disordered" evidence="1">
    <location>
        <begin position="379"/>
        <end position="403"/>
    </location>
</feature>
<dbReference type="CDD" id="cd06467">
    <property type="entry name" value="p23_NUDC_like"/>
    <property type="match status" value="1"/>
</dbReference>
<evidence type="ECO:0000313" key="4">
    <source>
        <dbReference type="EMBL" id="KAK8384216.1"/>
    </source>
</evidence>
<comment type="caution">
    <text evidence="4">The sequence shown here is derived from an EMBL/GenBank/DDBJ whole genome shotgun (WGS) entry which is preliminary data.</text>
</comment>
<evidence type="ECO:0000256" key="2">
    <source>
        <dbReference type="SAM" id="SignalP"/>
    </source>
</evidence>
<dbReference type="Pfam" id="PF04969">
    <property type="entry name" value="CS"/>
    <property type="match status" value="1"/>
</dbReference>
<evidence type="ECO:0000259" key="3">
    <source>
        <dbReference type="PROSITE" id="PS51203"/>
    </source>
</evidence>
<name>A0AAW0TBR2_SCYPA</name>
<feature type="chain" id="PRO_5043340097" description="CS domain-containing protein" evidence="2">
    <location>
        <begin position="18"/>
        <end position="403"/>
    </location>
</feature>
<evidence type="ECO:0000313" key="5">
    <source>
        <dbReference type="Proteomes" id="UP001487740"/>
    </source>
</evidence>
<feature type="compositionally biased region" description="Low complexity" evidence="1">
    <location>
        <begin position="182"/>
        <end position="195"/>
    </location>
</feature>
<dbReference type="InterPro" id="IPR037898">
    <property type="entry name" value="NudC_fam"/>
</dbReference>
<proteinExistence type="predicted"/>
<dbReference type="InterPro" id="IPR007052">
    <property type="entry name" value="CS_dom"/>
</dbReference>
<reference evidence="4 5" key="1">
    <citation type="submission" date="2023-03" db="EMBL/GenBank/DDBJ databases">
        <title>High-quality genome of Scylla paramamosain provides insights in environmental adaptation.</title>
        <authorList>
            <person name="Zhang L."/>
        </authorList>
    </citation>
    <scope>NUCLEOTIDE SEQUENCE [LARGE SCALE GENOMIC DNA]</scope>
    <source>
        <strain evidence="4">LZ_2023a</strain>
        <tissue evidence="4">Muscle</tissue>
    </source>
</reference>
<dbReference type="SUPFAM" id="SSF49764">
    <property type="entry name" value="HSP20-like chaperones"/>
    <property type="match status" value="1"/>
</dbReference>
<dbReference type="GO" id="GO:0051082">
    <property type="term" value="F:unfolded protein binding"/>
    <property type="evidence" value="ECO:0007669"/>
    <property type="project" value="TreeGrafter"/>
</dbReference>
<dbReference type="GO" id="GO:0006457">
    <property type="term" value="P:protein folding"/>
    <property type="evidence" value="ECO:0007669"/>
    <property type="project" value="TreeGrafter"/>
</dbReference>
<protein>
    <recommendedName>
        <fullName evidence="3">CS domain-containing protein</fullName>
    </recommendedName>
</protein>